<keyword evidence="2" id="KW-0677">Repeat</keyword>
<dbReference type="OMA" id="DPYHDGD"/>
<dbReference type="PANTHER" id="PTHR47926:SF507">
    <property type="entry name" value="DYW DOMAIN-CONTAINING PROTEIN"/>
    <property type="match status" value="1"/>
</dbReference>
<accession>A0A200PTD9</accession>
<dbReference type="FunFam" id="1.25.40.10:FF:000690">
    <property type="entry name" value="Pentatricopeptide repeat-containing protein"/>
    <property type="match status" value="1"/>
</dbReference>
<dbReference type="InterPro" id="IPR032867">
    <property type="entry name" value="DYW_dom"/>
</dbReference>
<feature type="repeat" description="PPR" evidence="3">
    <location>
        <begin position="267"/>
        <end position="301"/>
    </location>
</feature>
<sequence length="574" mass="65554">MILLMNHHVYKLHARLIKTGLLHTDPLHLRELLLISCATSAPESLPYARSIIFDCSISSLSSLDTFTWNTIIRAYSNSSSPSESLTLFSQMHRIGISPDHFTFPFLLKSCSRLRRGGQQLHSLILKLGFVDYDIFVQNSLIHFYGSSYKSVDSALKLFDEMPVKDLVSWSSMIACFTNNGFYDEALSLFREMQLRTNLKPDEVTMVIVLSAVSSLGALELGRWVHLFIEENRLNLTVSMGTALIDMYSRCGSIEEAIKVFDKMPKRNVFTWTALIGGLAVHGRSKEALRMFYELNKSGLKPDSVTFVGVLVACSHGGLLEDGWKVFESIKNEYCMEPRLEHYGCMVDLLGRAGLLNEAYQFIEKMPIEPNSIVWRTLLGACVNYGDIELAKQVNEKISVLDPYHDGDHVLLSNVYGGVNRWIEKASVRNSMREKRVVKNPGWSLIEVDQVIHEFVAGDDSHPRFEEIREVMGTAIERLKLAGYAPDTSSVLFDIEDEEKERNLSYHSEKLAVAFALLSHNDRKTIRVMKNLRICRDCHCFMKLFSEVFERDIIVRDRNRFHHFSKGLCSCRDYW</sequence>
<dbReference type="Gene3D" id="1.25.40.10">
    <property type="entry name" value="Tetratricopeptide repeat domain"/>
    <property type="match status" value="3"/>
</dbReference>
<comment type="caution">
    <text evidence="5">The sequence shown here is derived from an EMBL/GenBank/DDBJ whole genome shotgun (WGS) entry which is preliminary data.</text>
</comment>
<dbReference type="Pfam" id="PF20431">
    <property type="entry name" value="E_motif"/>
    <property type="match status" value="1"/>
</dbReference>
<dbReference type="GO" id="GO:0009451">
    <property type="term" value="P:RNA modification"/>
    <property type="evidence" value="ECO:0007669"/>
    <property type="project" value="InterPro"/>
</dbReference>
<protein>
    <submittedName>
        <fullName evidence="5">Pentatricopeptide repeat</fullName>
    </submittedName>
</protein>
<organism evidence="5 6">
    <name type="scientific">Macleaya cordata</name>
    <name type="common">Five-seeded plume-poppy</name>
    <name type="synonym">Bocconia cordata</name>
    <dbReference type="NCBI Taxonomy" id="56857"/>
    <lineage>
        <taxon>Eukaryota</taxon>
        <taxon>Viridiplantae</taxon>
        <taxon>Streptophyta</taxon>
        <taxon>Embryophyta</taxon>
        <taxon>Tracheophyta</taxon>
        <taxon>Spermatophyta</taxon>
        <taxon>Magnoliopsida</taxon>
        <taxon>Ranunculales</taxon>
        <taxon>Papaveraceae</taxon>
        <taxon>Papaveroideae</taxon>
        <taxon>Macleaya</taxon>
    </lineage>
</organism>
<evidence type="ECO:0000256" key="1">
    <source>
        <dbReference type="ARBA" id="ARBA00006643"/>
    </source>
</evidence>
<dbReference type="PANTHER" id="PTHR47926">
    <property type="entry name" value="PENTATRICOPEPTIDE REPEAT-CONTAINING PROTEIN"/>
    <property type="match status" value="1"/>
</dbReference>
<gene>
    <name evidence="5" type="ORF">BVC80_507g5</name>
</gene>
<evidence type="ECO:0000256" key="3">
    <source>
        <dbReference type="PROSITE-ProRule" id="PRU00708"/>
    </source>
</evidence>
<dbReference type="EMBL" id="MVGT01004080">
    <property type="protein sequence ID" value="OVA01458.1"/>
    <property type="molecule type" value="Genomic_DNA"/>
</dbReference>
<dbReference type="OrthoDB" id="185373at2759"/>
<dbReference type="AlphaFoldDB" id="A0A200PTD9"/>
<name>A0A200PTD9_MACCD</name>
<dbReference type="InterPro" id="IPR002885">
    <property type="entry name" value="PPR_rpt"/>
</dbReference>
<dbReference type="InterPro" id="IPR011990">
    <property type="entry name" value="TPR-like_helical_dom_sf"/>
</dbReference>
<evidence type="ECO:0000259" key="4">
    <source>
        <dbReference type="Pfam" id="PF14432"/>
    </source>
</evidence>
<dbReference type="Pfam" id="PF13041">
    <property type="entry name" value="PPR_2"/>
    <property type="match status" value="3"/>
</dbReference>
<dbReference type="Pfam" id="PF01535">
    <property type="entry name" value="PPR"/>
    <property type="match status" value="1"/>
</dbReference>
<reference evidence="5 6" key="1">
    <citation type="journal article" date="2017" name="Mol. Plant">
        <title>The Genome of Medicinal Plant Macleaya cordata Provides New Insights into Benzylisoquinoline Alkaloids Metabolism.</title>
        <authorList>
            <person name="Liu X."/>
            <person name="Liu Y."/>
            <person name="Huang P."/>
            <person name="Ma Y."/>
            <person name="Qing Z."/>
            <person name="Tang Q."/>
            <person name="Cao H."/>
            <person name="Cheng P."/>
            <person name="Zheng Y."/>
            <person name="Yuan Z."/>
            <person name="Zhou Y."/>
            <person name="Liu J."/>
            <person name="Tang Z."/>
            <person name="Zhuo Y."/>
            <person name="Zhang Y."/>
            <person name="Yu L."/>
            <person name="Huang J."/>
            <person name="Yang P."/>
            <person name="Peng Q."/>
            <person name="Zhang J."/>
            <person name="Jiang W."/>
            <person name="Zhang Z."/>
            <person name="Lin K."/>
            <person name="Ro D.K."/>
            <person name="Chen X."/>
            <person name="Xiong X."/>
            <person name="Shang Y."/>
            <person name="Huang S."/>
            <person name="Zeng J."/>
        </authorList>
    </citation>
    <scope>NUCLEOTIDE SEQUENCE [LARGE SCALE GENOMIC DNA]</scope>
    <source>
        <strain evidence="6">cv. BLH2017</strain>
        <tissue evidence="5">Root</tissue>
    </source>
</reference>
<dbReference type="FunFam" id="1.25.40.10:FF:000427">
    <property type="entry name" value="Pentatricopeptide repeat-containing protein chloroplastic"/>
    <property type="match status" value="1"/>
</dbReference>
<dbReference type="Proteomes" id="UP000195402">
    <property type="component" value="Unassembled WGS sequence"/>
</dbReference>
<evidence type="ECO:0000256" key="2">
    <source>
        <dbReference type="ARBA" id="ARBA00022737"/>
    </source>
</evidence>
<keyword evidence="6" id="KW-1185">Reference proteome</keyword>
<dbReference type="InParanoid" id="A0A200PTD9"/>
<feature type="domain" description="DYW" evidence="4">
    <location>
        <begin position="482"/>
        <end position="574"/>
    </location>
</feature>
<dbReference type="GO" id="GO:0008270">
    <property type="term" value="F:zinc ion binding"/>
    <property type="evidence" value="ECO:0007669"/>
    <property type="project" value="InterPro"/>
</dbReference>
<proteinExistence type="inferred from homology"/>
<dbReference type="GO" id="GO:0003729">
    <property type="term" value="F:mRNA binding"/>
    <property type="evidence" value="ECO:0007669"/>
    <property type="project" value="UniProtKB-ARBA"/>
</dbReference>
<feature type="repeat" description="PPR" evidence="3">
    <location>
        <begin position="236"/>
        <end position="266"/>
    </location>
</feature>
<evidence type="ECO:0000313" key="6">
    <source>
        <dbReference type="Proteomes" id="UP000195402"/>
    </source>
</evidence>
<dbReference type="PROSITE" id="PS51375">
    <property type="entry name" value="PPR"/>
    <property type="match status" value="4"/>
</dbReference>
<dbReference type="NCBIfam" id="TIGR00756">
    <property type="entry name" value="PPR"/>
    <property type="match status" value="4"/>
</dbReference>
<feature type="repeat" description="PPR" evidence="3">
    <location>
        <begin position="64"/>
        <end position="98"/>
    </location>
</feature>
<feature type="repeat" description="PPR" evidence="3">
    <location>
        <begin position="165"/>
        <end position="200"/>
    </location>
</feature>
<comment type="similarity">
    <text evidence="1">Belongs to the PPR family. PCMP-H subfamily.</text>
</comment>
<dbReference type="InterPro" id="IPR046848">
    <property type="entry name" value="E_motif"/>
</dbReference>
<dbReference type="InterPro" id="IPR046960">
    <property type="entry name" value="PPR_At4g14850-like_plant"/>
</dbReference>
<dbReference type="Pfam" id="PF14432">
    <property type="entry name" value="DYW_deaminase"/>
    <property type="match status" value="1"/>
</dbReference>
<evidence type="ECO:0000313" key="5">
    <source>
        <dbReference type="EMBL" id="OVA01458.1"/>
    </source>
</evidence>